<evidence type="ECO:0000313" key="5">
    <source>
        <dbReference type="EMBL" id="MFC7082392.1"/>
    </source>
</evidence>
<dbReference type="CDD" id="cd00075">
    <property type="entry name" value="HATPase"/>
    <property type="match status" value="1"/>
</dbReference>
<dbReference type="InterPro" id="IPR011006">
    <property type="entry name" value="CheY-like_superfamily"/>
</dbReference>
<evidence type="ECO:0000256" key="1">
    <source>
        <dbReference type="ARBA" id="ARBA00022553"/>
    </source>
</evidence>
<dbReference type="Pfam" id="PF02518">
    <property type="entry name" value="HATPase_c"/>
    <property type="match status" value="1"/>
</dbReference>
<protein>
    <submittedName>
        <fullName evidence="5">ATP-binding protein</fullName>
    </submittedName>
</protein>
<dbReference type="Proteomes" id="UP001596407">
    <property type="component" value="Unassembled WGS sequence"/>
</dbReference>
<feature type="domain" description="Histidine kinase" evidence="3">
    <location>
        <begin position="166"/>
        <end position="373"/>
    </location>
</feature>
<dbReference type="CDD" id="cd00156">
    <property type="entry name" value="REC"/>
    <property type="match status" value="1"/>
</dbReference>
<feature type="domain" description="Response regulatory" evidence="4">
    <location>
        <begin position="18"/>
        <end position="143"/>
    </location>
</feature>
<gene>
    <name evidence="5" type="ORF">ACFQJ6_22225</name>
</gene>
<dbReference type="AlphaFoldDB" id="A0ABD5WPF0"/>
<dbReference type="SUPFAM" id="SSF55874">
    <property type="entry name" value="ATPase domain of HSP90 chaperone/DNA topoisomerase II/histidine kinase"/>
    <property type="match status" value="1"/>
</dbReference>
<keyword evidence="1 2" id="KW-0597">Phosphoprotein</keyword>
<dbReference type="Pfam" id="PF00072">
    <property type="entry name" value="Response_reg"/>
    <property type="match status" value="1"/>
</dbReference>
<dbReference type="PROSITE" id="PS50109">
    <property type="entry name" value="HIS_KIN"/>
    <property type="match status" value="1"/>
</dbReference>
<reference evidence="5 6" key="1">
    <citation type="journal article" date="2019" name="Int. J. Syst. Evol. Microbiol.">
        <title>The Global Catalogue of Microorganisms (GCM) 10K type strain sequencing project: providing services to taxonomists for standard genome sequencing and annotation.</title>
        <authorList>
            <consortium name="The Broad Institute Genomics Platform"/>
            <consortium name="The Broad Institute Genome Sequencing Center for Infectious Disease"/>
            <person name="Wu L."/>
            <person name="Ma J."/>
        </authorList>
    </citation>
    <scope>NUCLEOTIDE SEQUENCE [LARGE SCALE GENOMIC DNA]</scope>
    <source>
        <strain evidence="5 6">DT72</strain>
    </source>
</reference>
<evidence type="ECO:0000256" key="2">
    <source>
        <dbReference type="PROSITE-ProRule" id="PRU00169"/>
    </source>
</evidence>
<feature type="modified residue" description="4-aspartylphosphate" evidence="2">
    <location>
        <position position="78"/>
    </location>
</feature>
<dbReference type="GO" id="GO:0005524">
    <property type="term" value="F:ATP binding"/>
    <property type="evidence" value="ECO:0007669"/>
    <property type="project" value="UniProtKB-KW"/>
</dbReference>
<dbReference type="PANTHER" id="PTHR43547">
    <property type="entry name" value="TWO-COMPONENT HISTIDINE KINASE"/>
    <property type="match status" value="1"/>
</dbReference>
<keyword evidence="5" id="KW-0067">ATP-binding</keyword>
<dbReference type="InterPro" id="IPR005467">
    <property type="entry name" value="His_kinase_dom"/>
</dbReference>
<accession>A0ABD5WPF0</accession>
<dbReference type="Pfam" id="PF00512">
    <property type="entry name" value="HisKA"/>
    <property type="match status" value="1"/>
</dbReference>
<dbReference type="SMART" id="SM00387">
    <property type="entry name" value="HATPase_c"/>
    <property type="match status" value="1"/>
</dbReference>
<dbReference type="SMART" id="SM00388">
    <property type="entry name" value="HisKA"/>
    <property type="match status" value="1"/>
</dbReference>
<dbReference type="InterPro" id="IPR001789">
    <property type="entry name" value="Sig_transdc_resp-reg_receiver"/>
</dbReference>
<organism evidence="5 6">
    <name type="scientific">Halorussus caseinilyticus</name>
    <dbReference type="NCBI Taxonomy" id="3034025"/>
    <lineage>
        <taxon>Archaea</taxon>
        <taxon>Methanobacteriati</taxon>
        <taxon>Methanobacteriota</taxon>
        <taxon>Stenosarchaea group</taxon>
        <taxon>Halobacteria</taxon>
        <taxon>Halobacteriales</taxon>
        <taxon>Haladaptataceae</taxon>
        <taxon>Halorussus</taxon>
    </lineage>
</organism>
<dbReference type="InterPro" id="IPR003661">
    <property type="entry name" value="HisK_dim/P_dom"/>
</dbReference>
<dbReference type="PRINTS" id="PR00344">
    <property type="entry name" value="BCTRLSENSOR"/>
</dbReference>
<dbReference type="InterPro" id="IPR004358">
    <property type="entry name" value="Sig_transdc_His_kin-like_C"/>
</dbReference>
<dbReference type="InterPro" id="IPR003594">
    <property type="entry name" value="HATPase_dom"/>
</dbReference>
<dbReference type="Gene3D" id="3.30.565.10">
    <property type="entry name" value="Histidine kinase-like ATPase, C-terminal domain"/>
    <property type="match status" value="1"/>
</dbReference>
<evidence type="ECO:0000259" key="4">
    <source>
        <dbReference type="PROSITE" id="PS50110"/>
    </source>
</evidence>
<dbReference type="PANTHER" id="PTHR43547:SF2">
    <property type="entry name" value="HYBRID SIGNAL TRANSDUCTION HISTIDINE KINASE C"/>
    <property type="match status" value="1"/>
</dbReference>
<dbReference type="PROSITE" id="PS50110">
    <property type="entry name" value="RESPONSE_REGULATORY"/>
    <property type="match status" value="1"/>
</dbReference>
<dbReference type="InterPro" id="IPR036890">
    <property type="entry name" value="HATPase_C_sf"/>
</dbReference>
<dbReference type="EMBL" id="JBHSZH010000005">
    <property type="protein sequence ID" value="MFC7082392.1"/>
    <property type="molecule type" value="Genomic_DNA"/>
</dbReference>
<dbReference type="GeneID" id="79304179"/>
<keyword evidence="5" id="KW-0547">Nucleotide-binding</keyword>
<dbReference type="RefSeq" id="WP_276279603.1">
    <property type="nucleotide sequence ID" value="NZ_CP119809.1"/>
</dbReference>
<name>A0ABD5WPF0_9EURY</name>
<proteinExistence type="predicted"/>
<sequence>MSERANEETGDQAREETTVLLVEDNDGDARLIEEMIQMKGNLLDDSNSMPNVSLVHEDCLADGLDLLESRDVDIILLDLMLPDSSGEATLDSVLDQTREVPIVLLTGLNDREFGVEAVQRGAQDYLVKGEIDGELLVRTMRYAMERKKNERELARRNEQLAILNQILEHDIRNDMNVVRGTAELLRERVGDDHVEFVDRMLENSQHVVELTETVSTLLETITGEQDPDLEPVDAGRMLEAELRKARTSHDCATFVVDGGIPEVTVRANSMLSSVFSNLLNNAVQHNDTDDPHVEVGVEVGDGAATIRIADDGPGIPSERREAVFGRGEQGIDSEGTGIGLYLVDTLVSQYGGSVRVEDNDPRGAVFVVELVAL</sequence>
<evidence type="ECO:0000313" key="6">
    <source>
        <dbReference type="Proteomes" id="UP001596407"/>
    </source>
</evidence>
<dbReference type="Gene3D" id="3.40.50.2300">
    <property type="match status" value="1"/>
</dbReference>
<dbReference type="SMART" id="SM00448">
    <property type="entry name" value="REC"/>
    <property type="match status" value="1"/>
</dbReference>
<keyword evidence="6" id="KW-1185">Reference proteome</keyword>
<dbReference type="SUPFAM" id="SSF52172">
    <property type="entry name" value="CheY-like"/>
    <property type="match status" value="1"/>
</dbReference>
<evidence type="ECO:0000259" key="3">
    <source>
        <dbReference type="PROSITE" id="PS50109"/>
    </source>
</evidence>
<dbReference type="Gene3D" id="1.10.287.130">
    <property type="match status" value="1"/>
</dbReference>
<comment type="caution">
    <text evidence="5">The sequence shown here is derived from an EMBL/GenBank/DDBJ whole genome shotgun (WGS) entry which is preliminary data.</text>
</comment>
<dbReference type="CDD" id="cd00082">
    <property type="entry name" value="HisKA"/>
    <property type="match status" value="1"/>
</dbReference>